<evidence type="ECO:0000259" key="4">
    <source>
        <dbReference type="Pfam" id="PF13399"/>
    </source>
</evidence>
<evidence type="ECO:0000259" key="3">
    <source>
        <dbReference type="Pfam" id="PF03816"/>
    </source>
</evidence>
<evidence type="ECO:0000313" key="6">
    <source>
        <dbReference type="Proteomes" id="UP000035088"/>
    </source>
</evidence>
<feature type="domain" description="Cell envelope-related transcriptional attenuator" evidence="3">
    <location>
        <begin position="259"/>
        <end position="422"/>
    </location>
</feature>
<dbReference type="PANTHER" id="PTHR33392:SF6">
    <property type="entry name" value="POLYISOPRENYL-TEICHOIC ACID--PEPTIDOGLYCAN TEICHOIC ACID TRANSFERASE TAGU"/>
    <property type="match status" value="1"/>
</dbReference>
<dbReference type="RefSeq" id="WP_007322386.1">
    <property type="nucleotide sequence ID" value="NZ_BAEE01000056.1"/>
</dbReference>
<evidence type="ECO:0000313" key="5">
    <source>
        <dbReference type="EMBL" id="GAB10311.1"/>
    </source>
</evidence>
<dbReference type="Pfam" id="PF13399">
    <property type="entry name" value="LytR_C"/>
    <property type="match status" value="1"/>
</dbReference>
<protein>
    <submittedName>
        <fullName evidence="5">Putative LytR family regulatory protein</fullName>
    </submittedName>
</protein>
<dbReference type="PANTHER" id="PTHR33392">
    <property type="entry name" value="POLYISOPRENYL-TEICHOIC ACID--PEPTIDOGLYCAN TEICHOIC ACID TRANSFERASE TAGU"/>
    <property type="match status" value="1"/>
</dbReference>
<reference evidence="5 6" key="1">
    <citation type="submission" date="2011-11" db="EMBL/GenBank/DDBJ databases">
        <title>Whole genome shotgun sequence of Gordonia araii NBRC 100433.</title>
        <authorList>
            <person name="Yoshida Y."/>
            <person name="Hosoyama A."/>
            <person name="Tsuchikane K."/>
            <person name="Katsumata H."/>
            <person name="Yamazaki S."/>
            <person name="Fujita N."/>
        </authorList>
    </citation>
    <scope>NUCLEOTIDE SEQUENCE [LARGE SCALE GENOMIC DNA]</scope>
    <source>
        <strain evidence="5 6">NBRC 100433</strain>
    </source>
</reference>
<dbReference type="EMBL" id="BAEE01000056">
    <property type="protein sequence ID" value="GAB10311.1"/>
    <property type="molecule type" value="Genomic_DNA"/>
</dbReference>
<feature type="region of interest" description="Disordered" evidence="2">
    <location>
        <begin position="505"/>
        <end position="542"/>
    </location>
</feature>
<dbReference type="STRING" id="1073574.GOARA_056_00580"/>
<evidence type="ECO:0000256" key="1">
    <source>
        <dbReference type="ARBA" id="ARBA00006068"/>
    </source>
</evidence>
<feature type="domain" description="LytR/CpsA/Psr regulator C-terminal" evidence="4">
    <location>
        <begin position="552"/>
        <end position="635"/>
    </location>
</feature>
<accession>G7H386</accession>
<comment type="similarity">
    <text evidence="1">Belongs to the LytR/CpsA/Psr (LCP) family.</text>
</comment>
<feature type="region of interest" description="Disordered" evidence="2">
    <location>
        <begin position="1"/>
        <end position="92"/>
    </location>
</feature>
<dbReference type="Proteomes" id="UP000035088">
    <property type="component" value="Unassembled WGS sequence"/>
</dbReference>
<comment type="caution">
    <text evidence="5">The sequence shown here is derived from an EMBL/GenBank/DDBJ whole genome shotgun (WGS) entry which is preliminary data.</text>
</comment>
<dbReference type="InterPro" id="IPR027381">
    <property type="entry name" value="LytR/CpsA/Psr_C"/>
</dbReference>
<feature type="compositionally biased region" description="Basic and acidic residues" evidence="2">
    <location>
        <begin position="510"/>
        <end position="531"/>
    </location>
</feature>
<dbReference type="InterPro" id="IPR004474">
    <property type="entry name" value="LytR_CpsA_psr"/>
</dbReference>
<dbReference type="Gene3D" id="3.30.70.2390">
    <property type="match status" value="1"/>
</dbReference>
<gene>
    <name evidence="5" type="ORF">GOARA_056_00580</name>
</gene>
<keyword evidence="6" id="KW-1185">Reference proteome</keyword>
<organism evidence="5 6">
    <name type="scientific">Gordonia araii NBRC 100433</name>
    <dbReference type="NCBI Taxonomy" id="1073574"/>
    <lineage>
        <taxon>Bacteria</taxon>
        <taxon>Bacillati</taxon>
        <taxon>Actinomycetota</taxon>
        <taxon>Actinomycetes</taxon>
        <taxon>Mycobacteriales</taxon>
        <taxon>Gordoniaceae</taxon>
        <taxon>Gordonia</taxon>
    </lineage>
</organism>
<dbReference type="InterPro" id="IPR050922">
    <property type="entry name" value="LytR/CpsA/Psr_CW_biosynth"/>
</dbReference>
<dbReference type="AlphaFoldDB" id="G7H386"/>
<sequence>MSQPPGDKFSGSDRGDRRRRETPGRATSAGDGWVTASGAGSPDPNVLREPADRDRYVRGRSRLTVRELMEQMEATPRAPQPPDERPTTQWLDQSQPVYRTIDDGGPISNDVTQRIPVVRRRSDVPVDLSATATNRRVRTESRHQALQRTPDPVKLAAKRGHTGRSRRELLARDAKVAGRVVTTAACVLALVGTGAAWAVNGSVNNSWRNVNALDGDDDNIKEKKQQYGDENYLIVGTDTRAGKNAKFGAGDATLTEGARSDTIILINIPANRSRVVAVSFPRDLAVSHPECEGFNDNTGEYTGQWVSAADNVKLNSVYAIGGPKCLVKTITKISGLNINHFIGMDFVAFRKIVDTVGGVYVCSTTPLYDYEIGTVLPKAGRQRLNGRKALKYVRARMISTEGNGDYGRIKRQQLFMSSLLRSTLSGNVLSNPAKLNRVARTFTRNSYVDNVDTESLLDLADSMRGIDAGRVSFVTVPTSGTSEDGMNNELPRDEDIQALFDAIINDDPLPGEKPKPKPVKKDDKQGDDKGDAPAAPATPSKVNALAMTPSNVGVRILNGTDQAGLASHASELLTPKGFEVRGVADASQKLDSTVVRYGPGQRDAAATVARMFPGAKIQADRTVKSGVELVLGSDFSTSTSLRSYATPGSRINVDQLPPRKVEANLPSDLAVTNAGDVSCD</sequence>
<name>G7H386_9ACTN</name>
<evidence type="ECO:0000256" key="2">
    <source>
        <dbReference type="SAM" id="MobiDB-lite"/>
    </source>
</evidence>
<feature type="compositionally biased region" description="Basic and acidic residues" evidence="2">
    <location>
        <begin position="10"/>
        <end position="23"/>
    </location>
</feature>
<dbReference type="Pfam" id="PF03816">
    <property type="entry name" value="LytR_cpsA_psr"/>
    <property type="match status" value="1"/>
</dbReference>
<proteinExistence type="inferred from homology"/>
<dbReference type="Gene3D" id="3.40.630.190">
    <property type="entry name" value="LCP protein"/>
    <property type="match status" value="1"/>
</dbReference>
<dbReference type="NCBIfam" id="TIGR00350">
    <property type="entry name" value="lytR_cpsA_psr"/>
    <property type="match status" value="1"/>
</dbReference>